<organism evidence="1 2">
    <name type="scientific">Pseudarthrobacter scleromae</name>
    <dbReference type="NCBI Taxonomy" id="158897"/>
    <lineage>
        <taxon>Bacteria</taxon>
        <taxon>Bacillati</taxon>
        <taxon>Actinomycetota</taxon>
        <taxon>Actinomycetes</taxon>
        <taxon>Micrococcales</taxon>
        <taxon>Micrococcaceae</taxon>
        <taxon>Pseudarthrobacter</taxon>
    </lineage>
</organism>
<gene>
    <name evidence="1" type="ORF">GCM10007175_36250</name>
</gene>
<keyword evidence="2" id="KW-1185">Reference proteome</keyword>
<sequence>MSDIQVRLGAVVGDEDLAVLEGVHGARIHVQVRIELLHGHRQAACAQEVTEAGCRQSLTERGRHTTGYEDVFGRLG</sequence>
<reference evidence="2" key="1">
    <citation type="journal article" date="2019" name="Int. J. Syst. Evol. Microbiol.">
        <title>The Global Catalogue of Microorganisms (GCM) 10K type strain sequencing project: providing services to taxonomists for standard genome sequencing and annotation.</title>
        <authorList>
            <consortium name="The Broad Institute Genomics Platform"/>
            <consortium name="The Broad Institute Genome Sequencing Center for Infectious Disease"/>
            <person name="Wu L."/>
            <person name="Ma J."/>
        </authorList>
    </citation>
    <scope>NUCLEOTIDE SEQUENCE [LARGE SCALE GENOMIC DNA]</scope>
    <source>
        <strain evidence="2">CGMCC 1.3601</strain>
    </source>
</reference>
<protein>
    <submittedName>
        <fullName evidence="1">Uncharacterized protein</fullName>
    </submittedName>
</protein>
<proteinExistence type="predicted"/>
<dbReference type="Proteomes" id="UP000658754">
    <property type="component" value="Unassembled WGS sequence"/>
</dbReference>
<dbReference type="EMBL" id="BMKV01000008">
    <property type="protein sequence ID" value="GGI95384.1"/>
    <property type="molecule type" value="Genomic_DNA"/>
</dbReference>
<name>A0ABQ2CLY1_9MICC</name>
<evidence type="ECO:0000313" key="1">
    <source>
        <dbReference type="EMBL" id="GGI95384.1"/>
    </source>
</evidence>
<comment type="caution">
    <text evidence="1">The sequence shown here is derived from an EMBL/GenBank/DDBJ whole genome shotgun (WGS) entry which is preliminary data.</text>
</comment>
<accession>A0ABQ2CLY1</accession>
<evidence type="ECO:0000313" key="2">
    <source>
        <dbReference type="Proteomes" id="UP000658754"/>
    </source>
</evidence>